<evidence type="ECO:0000313" key="2">
    <source>
        <dbReference type="EMBL" id="MRX82242.1"/>
    </source>
</evidence>
<accession>A0A6N7RMH5</accession>
<dbReference type="AlphaFoldDB" id="A0A6N7RMH5"/>
<feature type="domain" description="Lin1244/Lin1753-like N-terminal" evidence="1">
    <location>
        <begin position="19"/>
        <end position="75"/>
    </location>
</feature>
<name>A0A6N7RMH5_9ACTN</name>
<dbReference type="Proteomes" id="UP000438093">
    <property type="component" value="Unassembled WGS sequence"/>
</dbReference>
<gene>
    <name evidence="2" type="ORF">GJG86_07020</name>
</gene>
<keyword evidence="3" id="KW-1185">Reference proteome</keyword>
<dbReference type="RefSeq" id="WP_154333110.1">
    <property type="nucleotide sequence ID" value="NZ_VTFY01000004.1"/>
</dbReference>
<dbReference type="Pfam" id="PF14297">
    <property type="entry name" value="Lin1244_N"/>
    <property type="match status" value="1"/>
</dbReference>
<dbReference type="InterPro" id="IPR025400">
    <property type="entry name" value="Lin1244/Lin1753-like_N"/>
</dbReference>
<organism evidence="2 3">
    <name type="scientific">Eggerthella guodeyinii</name>
    <dbReference type="NCBI Taxonomy" id="2690837"/>
    <lineage>
        <taxon>Bacteria</taxon>
        <taxon>Bacillati</taxon>
        <taxon>Actinomycetota</taxon>
        <taxon>Coriobacteriia</taxon>
        <taxon>Eggerthellales</taxon>
        <taxon>Eggerthellaceae</taxon>
        <taxon>Eggerthella</taxon>
    </lineage>
</organism>
<comment type="caution">
    <text evidence="2">The sequence shown here is derived from an EMBL/GenBank/DDBJ whole genome shotgun (WGS) entry which is preliminary data.</text>
</comment>
<reference evidence="3" key="1">
    <citation type="submission" date="2019-08" db="EMBL/GenBank/DDBJ databases">
        <title>Arthrobacter sp. nov., isolated from plateau pika and Tibetan wild ass.</title>
        <authorList>
            <person name="Ge Y."/>
        </authorList>
    </citation>
    <scope>NUCLEOTIDE SEQUENCE [LARGE SCALE GENOMIC DNA]</scope>
    <source>
        <strain evidence="3">HF-4214</strain>
    </source>
</reference>
<evidence type="ECO:0000313" key="3">
    <source>
        <dbReference type="Proteomes" id="UP000438093"/>
    </source>
</evidence>
<dbReference type="EMBL" id="VTFY01000004">
    <property type="protein sequence ID" value="MRX82242.1"/>
    <property type="molecule type" value="Genomic_DNA"/>
</dbReference>
<evidence type="ECO:0000259" key="1">
    <source>
        <dbReference type="Pfam" id="PF14297"/>
    </source>
</evidence>
<sequence>MAKITQADIEDAAKNPLKYFSHDSHAAEDTKCRRLLRRCGMEGYGRWWRLCELLAAEDGHRVSVADAEDEELLAESLSFDGTDELGAFLITLTDCGLISMPGDGFISAQLVTEASLYFGKKRASGGKGGSNRGSKGA</sequence>
<proteinExistence type="predicted"/>
<protein>
    <submittedName>
        <fullName evidence="2">DUF4373 domain-containing protein</fullName>
    </submittedName>
</protein>